<evidence type="ECO:0000256" key="4">
    <source>
        <dbReference type="ARBA" id="ARBA00023054"/>
    </source>
</evidence>
<proteinExistence type="predicted"/>
<dbReference type="AlphaFoldDB" id="A0A834R3R2"/>
<dbReference type="SMART" id="SM00064">
    <property type="entry name" value="FYVE"/>
    <property type="match status" value="1"/>
</dbReference>
<dbReference type="CDD" id="cd15721">
    <property type="entry name" value="FYVE_RUFY1_like"/>
    <property type="match status" value="1"/>
</dbReference>
<dbReference type="GO" id="GO:0008270">
    <property type="term" value="F:zinc ion binding"/>
    <property type="evidence" value="ECO:0007669"/>
    <property type="project" value="UniProtKB-KW"/>
</dbReference>
<evidence type="ECO:0000313" key="11">
    <source>
        <dbReference type="Proteomes" id="UP000070412"/>
    </source>
</evidence>
<dbReference type="InterPro" id="IPR011011">
    <property type="entry name" value="Znf_FYVE_PHD"/>
</dbReference>
<evidence type="ECO:0000259" key="8">
    <source>
        <dbReference type="PROSITE" id="PS50826"/>
    </source>
</evidence>
<dbReference type="Proteomes" id="UP000070412">
    <property type="component" value="Unassembled WGS sequence"/>
</dbReference>
<dbReference type="PROSITE" id="PS50178">
    <property type="entry name" value="ZF_FYVE"/>
    <property type="match status" value="1"/>
</dbReference>
<dbReference type="PANTHER" id="PTHR45956">
    <property type="entry name" value="RUN AND FYVE DOMAIN-CONTAINING PROTEIN 2-LIKE PROTEIN"/>
    <property type="match status" value="1"/>
</dbReference>
<evidence type="ECO:0000313" key="9">
    <source>
        <dbReference type="EMBL" id="KAF7489348.1"/>
    </source>
</evidence>
<dbReference type="Gene3D" id="1.20.58.900">
    <property type="match status" value="2"/>
</dbReference>
<dbReference type="InterPro" id="IPR037213">
    <property type="entry name" value="Run_dom_sf"/>
</dbReference>
<dbReference type="InterPro" id="IPR017455">
    <property type="entry name" value="Znf_FYVE-rel"/>
</dbReference>
<evidence type="ECO:0000256" key="6">
    <source>
        <dbReference type="SAM" id="Coils"/>
    </source>
</evidence>
<dbReference type="InterPro" id="IPR013083">
    <property type="entry name" value="Znf_RING/FYVE/PHD"/>
</dbReference>
<keyword evidence="3" id="KW-0862">Zinc</keyword>
<dbReference type="OrthoDB" id="79871at2759"/>
<keyword evidence="1" id="KW-0479">Metal-binding</keyword>
<reference evidence="9" key="2">
    <citation type="submission" date="2020-01" db="EMBL/GenBank/DDBJ databases">
        <authorList>
            <person name="Korhonen P.K.K."/>
            <person name="Guangxu M.G."/>
            <person name="Wang T.W."/>
            <person name="Stroehlein A.J.S."/>
            <person name="Young N.D."/>
            <person name="Ang C.-S.A."/>
            <person name="Fernando D.W.F."/>
            <person name="Lu H.L."/>
            <person name="Taylor S.T."/>
            <person name="Ehtesham M.E.M."/>
            <person name="Najaraj S.H.N."/>
            <person name="Harsha G.H.G."/>
            <person name="Madugundu A.M."/>
            <person name="Renuse S.R."/>
            <person name="Holt D.H."/>
            <person name="Pandey A.P."/>
            <person name="Papenfuss A.P."/>
            <person name="Gasser R.B.G."/>
            <person name="Fischer K.F."/>
        </authorList>
    </citation>
    <scope>NUCLEOTIDE SEQUENCE</scope>
    <source>
        <strain evidence="9">SSS_KF_BRIS2020</strain>
    </source>
</reference>
<dbReference type="InterPro" id="IPR047335">
    <property type="entry name" value="RUFY1-3"/>
</dbReference>
<dbReference type="PANTHER" id="PTHR45956:SF6">
    <property type="entry name" value="RUN DOMAIN-CONTAINING PROTEIN"/>
    <property type="match status" value="1"/>
</dbReference>
<name>A0A834R3R2_SARSC</name>
<sequence>MNQSLNSSFDSIVENFFSRNDSFLTMNSSSFNPDSIQKDFQNIKRSNIMLVLKLVNKYLIKNRSKVLLSSECKIYFDNVFVCLENCLQHGLKTRKQLFGLRIDIWSVIECMGKYSEEAQDIIESVKNLPRVRSQETILDEYYHPNSLLLSEDANYLVGILIGLNAFDYSAYLKDEYFDFYEPIVDLRLFWNENSYRNDVDRSRENSDCDLESITTTNVIEENEELKMQQLIDQNNYLEQVQHKLESTIKNLEQKIESLSSNQFNDQVATNIENVRLSNENSAIKNLSEQSNQVFSQRFDNQSVLSKKLENEIKLREEAETARNFLEADIHAKQDTIITLRNQLDELRMINSQIFKKLQKKDAELQEKSSQFEENEIITKKLRNELRQLNQKLIVISENSCNKDMVDNYKRLIDEQDEKIKSMQSELNNYKLQSTRNSHLLEAHNLLKKKFDDNELALEEIGKKYQDAKLEIELLREYSGRLKEASWTEDNEVDKCKQCEQKFSLSKRKHHCRSCGEIFCKNCSDNEMPLPSSRKPVRVCDSCHSFLLERYSRTSNQKL</sequence>
<evidence type="ECO:0000256" key="5">
    <source>
        <dbReference type="PROSITE-ProRule" id="PRU00091"/>
    </source>
</evidence>
<dbReference type="PROSITE" id="PS50826">
    <property type="entry name" value="RUN"/>
    <property type="match status" value="1"/>
</dbReference>
<dbReference type="InterPro" id="IPR004012">
    <property type="entry name" value="Run_dom"/>
</dbReference>
<gene>
    <name evidence="9" type="ORF">SSS_3637</name>
</gene>
<dbReference type="SUPFAM" id="SSF57903">
    <property type="entry name" value="FYVE/PHD zinc finger"/>
    <property type="match status" value="1"/>
</dbReference>
<evidence type="ECO:0000256" key="2">
    <source>
        <dbReference type="ARBA" id="ARBA00022771"/>
    </source>
</evidence>
<feature type="domain" description="RUN" evidence="8">
    <location>
        <begin position="70"/>
        <end position="226"/>
    </location>
</feature>
<dbReference type="InterPro" id="IPR000306">
    <property type="entry name" value="Znf_FYVE"/>
</dbReference>
<evidence type="ECO:0000256" key="3">
    <source>
        <dbReference type="ARBA" id="ARBA00022833"/>
    </source>
</evidence>
<evidence type="ECO:0000313" key="10">
    <source>
        <dbReference type="EnsemblMetazoa" id="KAF7489348.1"/>
    </source>
</evidence>
<evidence type="ECO:0000256" key="1">
    <source>
        <dbReference type="ARBA" id="ARBA00022723"/>
    </source>
</evidence>
<reference evidence="10" key="3">
    <citation type="submission" date="2022-06" db="UniProtKB">
        <authorList>
            <consortium name="EnsemblMetazoa"/>
        </authorList>
    </citation>
    <scope>IDENTIFICATION</scope>
</reference>
<dbReference type="Pfam" id="PF02759">
    <property type="entry name" value="RUN"/>
    <property type="match status" value="1"/>
</dbReference>
<feature type="coiled-coil region" evidence="6">
    <location>
        <begin position="234"/>
        <end position="261"/>
    </location>
</feature>
<evidence type="ECO:0000259" key="7">
    <source>
        <dbReference type="PROSITE" id="PS50178"/>
    </source>
</evidence>
<feature type="coiled-coil region" evidence="6">
    <location>
        <begin position="308"/>
        <end position="432"/>
    </location>
</feature>
<dbReference type="SUPFAM" id="SSF140741">
    <property type="entry name" value="RUN domain-like"/>
    <property type="match status" value="1"/>
</dbReference>
<reference evidence="11" key="1">
    <citation type="journal article" date="2020" name="PLoS Negl. Trop. Dis.">
        <title>High-quality nuclear genome for Sarcoptes scabiei-A critical resource for a neglected parasite.</title>
        <authorList>
            <person name="Korhonen P.K."/>
            <person name="Gasser R.B."/>
            <person name="Ma G."/>
            <person name="Wang T."/>
            <person name="Stroehlein A.J."/>
            <person name="Young N.D."/>
            <person name="Ang C.S."/>
            <person name="Fernando D.D."/>
            <person name="Lu H.C."/>
            <person name="Taylor S."/>
            <person name="Reynolds S.L."/>
            <person name="Mofiz E."/>
            <person name="Najaraj S.H."/>
            <person name="Gowda H."/>
            <person name="Madugundu A."/>
            <person name="Renuse S."/>
            <person name="Holt D."/>
            <person name="Pandey A."/>
            <person name="Papenfuss A.T."/>
            <person name="Fischer K."/>
        </authorList>
    </citation>
    <scope>NUCLEOTIDE SEQUENCE [LARGE SCALE GENOMIC DNA]</scope>
</reference>
<keyword evidence="2 5" id="KW-0863">Zinc-finger</keyword>
<protein>
    <submittedName>
        <fullName evidence="9">RUN and FYVE domain-containing protein 2</fullName>
    </submittedName>
</protein>
<accession>A0A834R3R2</accession>
<keyword evidence="11" id="KW-1185">Reference proteome</keyword>
<organism evidence="9">
    <name type="scientific">Sarcoptes scabiei</name>
    <name type="common">Itch mite</name>
    <name type="synonym">Acarus scabiei</name>
    <dbReference type="NCBI Taxonomy" id="52283"/>
    <lineage>
        <taxon>Eukaryota</taxon>
        <taxon>Metazoa</taxon>
        <taxon>Ecdysozoa</taxon>
        <taxon>Arthropoda</taxon>
        <taxon>Chelicerata</taxon>
        <taxon>Arachnida</taxon>
        <taxon>Acari</taxon>
        <taxon>Acariformes</taxon>
        <taxon>Sarcoptiformes</taxon>
        <taxon>Astigmata</taxon>
        <taxon>Psoroptidia</taxon>
        <taxon>Sarcoptoidea</taxon>
        <taxon>Sarcoptidae</taxon>
        <taxon>Sarcoptinae</taxon>
        <taxon>Sarcoptes</taxon>
    </lineage>
</organism>
<dbReference type="EMBL" id="WVUK01000065">
    <property type="protein sequence ID" value="KAF7489348.1"/>
    <property type="molecule type" value="Genomic_DNA"/>
</dbReference>
<keyword evidence="4 6" id="KW-0175">Coiled coil</keyword>
<dbReference type="Gene3D" id="3.30.40.10">
    <property type="entry name" value="Zinc/RING finger domain, C3HC4 (zinc finger)"/>
    <property type="match status" value="1"/>
</dbReference>
<dbReference type="EnsemblMetazoa" id="SSS_3637s_mrna">
    <property type="protein sequence ID" value="KAF7489348.1"/>
    <property type="gene ID" value="SSS_3637"/>
</dbReference>
<dbReference type="Pfam" id="PF01363">
    <property type="entry name" value="FYVE"/>
    <property type="match status" value="1"/>
</dbReference>
<feature type="domain" description="FYVE-type" evidence="7">
    <location>
        <begin position="489"/>
        <end position="547"/>
    </location>
</feature>